<dbReference type="Pfam" id="PF13377">
    <property type="entry name" value="Peripla_BP_3"/>
    <property type="match status" value="1"/>
</dbReference>
<reference evidence="5 6" key="1">
    <citation type="submission" date="2019-03" db="EMBL/GenBank/DDBJ databases">
        <title>Empedobacter tilapiae sp. nov., isolated from an intestine of Nile tilapia Oreochromis niloticus.</title>
        <authorList>
            <person name="Kim Y.-O."/>
            <person name="Yoon J.-H."/>
        </authorList>
    </citation>
    <scope>NUCLEOTIDE SEQUENCE [LARGE SCALE GENOMIC DNA]</scope>
    <source>
        <strain evidence="5 6">MRS2</strain>
    </source>
</reference>
<dbReference type="InterPro" id="IPR000843">
    <property type="entry name" value="HTH_LacI"/>
</dbReference>
<dbReference type="Gene3D" id="1.10.260.40">
    <property type="entry name" value="lambda repressor-like DNA-binding domains"/>
    <property type="match status" value="1"/>
</dbReference>
<dbReference type="InterPro" id="IPR046335">
    <property type="entry name" value="LacI/GalR-like_sensor"/>
</dbReference>
<name>A0A4Z1BUJ6_9FLAO</name>
<evidence type="ECO:0000259" key="4">
    <source>
        <dbReference type="PROSITE" id="PS50932"/>
    </source>
</evidence>
<dbReference type="CDD" id="cd01392">
    <property type="entry name" value="HTH_LacI"/>
    <property type="match status" value="1"/>
</dbReference>
<dbReference type="CDD" id="cd06267">
    <property type="entry name" value="PBP1_LacI_sugar_binding-like"/>
    <property type="match status" value="1"/>
</dbReference>
<dbReference type="InterPro" id="IPR010982">
    <property type="entry name" value="Lambda_DNA-bd_dom_sf"/>
</dbReference>
<feature type="domain" description="HTH lacI-type" evidence="4">
    <location>
        <begin position="7"/>
        <end position="61"/>
    </location>
</feature>
<organism evidence="5 6">
    <name type="scientific">Empedobacter tilapiae</name>
    <dbReference type="NCBI Taxonomy" id="2491114"/>
    <lineage>
        <taxon>Bacteria</taxon>
        <taxon>Pseudomonadati</taxon>
        <taxon>Bacteroidota</taxon>
        <taxon>Flavobacteriia</taxon>
        <taxon>Flavobacteriales</taxon>
        <taxon>Weeksellaceae</taxon>
        <taxon>Empedobacter</taxon>
    </lineage>
</organism>
<dbReference type="PROSITE" id="PS50932">
    <property type="entry name" value="HTH_LACI_2"/>
    <property type="match status" value="1"/>
</dbReference>
<keyword evidence="6" id="KW-1185">Reference proteome</keyword>
<dbReference type="Proteomes" id="UP000297998">
    <property type="component" value="Unassembled WGS sequence"/>
</dbReference>
<dbReference type="GO" id="GO:0003700">
    <property type="term" value="F:DNA-binding transcription factor activity"/>
    <property type="evidence" value="ECO:0007669"/>
    <property type="project" value="TreeGrafter"/>
</dbReference>
<dbReference type="Gene3D" id="3.40.50.2300">
    <property type="match status" value="2"/>
</dbReference>
<sequence>MKKNKKITIKDLSKYLSLSTSTVSRAFSENQNINPNTKKRILEAAEKFDYKPNRLALNLKSGQTKNIGVIVPEMVTPYAISVIRGIENIVYPKDYQIIIKVSDEDKDKERDNILFLENLKVDALIVSTTNEAENIDLYQKLISNGTPIIFYDRIPNIKLEVPKVIVKDAIYSSLMVEHLVSIGKKKIVHILGPDTIRNAKEREIGYDRILKKHQLYDKKLKVKAKQLSIFEGKKAIEELIDKNIQFDAIFAFSDILAIGAMNFLLEKGYKIPKDVAVASFSGTILSSMLHPQLTTVESPLEEMGEKAALLTLEKIENPTIENKTIVLDSNLAYRSSTNHIEE</sequence>
<dbReference type="GO" id="GO:0000976">
    <property type="term" value="F:transcription cis-regulatory region binding"/>
    <property type="evidence" value="ECO:0007669"/>
    <property type="project" value="TreeGrafter"/>
</dbReference>
<dbReference type="OrthoDB" id="9768806at2"/>
<dbReference type="PANTHER" id="PTHR30146">
    <property type="entry name" value="LACI-RELATED TRANSCRIPTIONAL REPRESSOR"/>
    <property type="match status" value="1"/>
</dbReference>
<evidence type="ECO:0000256" key="1">
    <source>
        <dbReference type="ARBA" id="ARBA00023015"/>
    </source>
</evidence>
<gene>
    <name evidence="5" type="ORF">E4J94_11755</name>
</gene>
<dbReference type="PANTHER" id="PTHR30146:SF109">
    <property type="entry name" value="HTH-TYPE TRANSCRIPTIONAL REGULATOR GALS"/>
    <property type="match status" value="1"/>
</dbReference>
<evidence type="ECO:0000256" key="3">
    <source>
        <dbReference type="ARBA" id="ARBA00023163"/>
    </source>
</evidence>
<dbReference type="SMART" id="SM00354">
    <property type="entry name" value="HTH_LACI"/>
    <property type="match status" value="1"/>
</dbReference>
<dbReference type="RefSeq" id="WP_135836000.1">
    <property type="nucleotide sequence ID" value="NZ_SRPE01000008.1"/>
</dbReference>
<dbReference type="EMBL" id="SRPE01000008">
    <property type="protein sequence ID" value="TGN26025.1"/>
    <property type="molecule type" value="Genomic_DNA"/>
</dbReference>
<dbReference type="InterPro" id="IPR028082">
    <property type="entry name" value="Peripla_BP_I"/>
</dbReference>
<proteinExistence type="predicted"/>
<protein>
    <submittedName>
        <fullName evidence="5">LacI family transcriptional regulator</fullName>
    </submittedName>
</protein>
<comment type="caution">
    <text evidence="5">The sequence shown here is derived from an EMBL/GenBank/DDBJ whole genome shotgun (WGS) entry which is preliminary data.</text>
</comment>
<keyword evidence="3" id="KW-0804">Transcription</keyword>
<keyword evidence="1" id="KW-0805">Transcription regulation</keyword>
<evidence type="ECO:0000313" key="5">
    <source>
        <dbReference type="EMBL" id="TGN26025.1"/>
    </source>
</evidence>
<dbReference type="SUPFAM" id="SSF53822">
    <property type="entry name" value="Periplasmic binding protein-like I"/>
    <property type="match status" value="1"/>
</dbReference>
<dbReference type="SUPFAM" id="SSF47413">
    <property type="entry name" value="lambda repressor-like DNA-binding domains"/>
    <property type="match status" value="1"/>
</dbReference>
<accession>A0A4Z1BUJ6</accession>
<evidence type="ECO:0000256" key="2">
    <source>
        <dbReference type="ARBA" id="ARBA00023125"/>
    </source>
</evidence>
<keyword evidence="2" id="KW-0238">DNA-binding</keyword>
<dbReference type="Pfam" id="PF00356">
    <property type="entry name" value="LacI"/>
    <property type="match status" value="1"/>
</dbReference>
<dbReference type="AlphaFoldDB" id="A0A4Z1BUJ6"/>
<evidence type="ECO:0000313" key="6">
    <source>
        <dbReference type="Proteomes" id="UP000297998"/>
    </source>
</evidence>